<organism evidence="1 2">
    <name type="scientific">Onchocerca volvulus</name>
    <dbReference type="NCBI Taxonomy" id="6282"/>
    <lineage>
        <taxon>Eukaryota</taxon>
        <taxon>Metazoa</taxon>
        <taxon>Ecdysozoa</taxon>
        <taxon>Nematoda</taxon>
        <taxon>Chromadorea</taxon>
        <taxon>Rhabditida</taxon>
        <taxon>Spirurina</taxon>
        <taxon>Spiruromorpha</taxon>
        <taxon>Filarioidea</taxon>
        <taxon>Onchocercidae</taxon>
        <taxon>Onchocerca</taxon>
    </lineage>
</organism>
<dbReference type="EnsemblMetazoa" id="OVOC816.1">
    <property type="protein sequence ID" value="OVOC816.1"/>
    <property type="gene ID" value="WBGene00237625"/>
</dbReference>
<dbReference type="Proteomes" id="UP000024404">
    <property type="component" value="Unassembled WGS sequence"/>
</dbReference>
<evidence type="ECO:0000313" key="1">
    <source>
        <dbReference type="EnsemblMetazoa" id="OVOC816.1"/>
    </source>
</evidence>
<accession>A0A8R1U0C0</accession>
<keyword evidence="2" id="KW-1185">Reference proteome</keyword>
<evidence type="ECO:0000313" key="2">
    <source>
        <dbReference type="Proteomes" id="UP000024404"/>
    </source>
</evidence>
<name>A0A8R1U0C0_ONCVO</name>
<reference evidence="2" key="1">
    <citation type="submission" date="2013-10" db="EMBL/GenBank/DDBJ databases">
        <title>Genome sequencing of Onchocerca volvulus.</title>
        <authorList>
            <person name="Cotton J."/>
            <person name="Tsai J."/>
            <person name="Stanley E."/>
            <person name="Tracey A."/>
            <person name="Holroyd N."/>
            <person name="Lustigman S."/>
            <person name="Berriman M."/>
        </authorList>
    </citation>
    <scope>NUCLEOTIDE SEQUENCE</scope>
</reference>
<dbReference type="EMBL" id="CMVM020000023">
    <property type="status" value="NOT_ANNOTATED_CDS"/>
    <property type="molecule type" value="Genomic_DNA"/>
</dbReference>
<dbReference type="AlphaFoldDB" id="A0A8R1U0C0"/>
<reference evidence="1" key="2">
    <citation type="submission" date="2022-06" db="UniProtKB">
        <authorList>
            <consortium name="EnsemblMetazoa"/>
        </authorList>
    </citation>
    <scope>IDENTIFICATION</scope>
</reference>
<protein>
    <submittedName>
        <fullName evidence="1">Uncharacterized protein</fullName>
    </submittedName>
</protein>
<sequence length="222" mass="25600">MSDKQYSTDHFLRLKSIANDLRTFSTNIFPNSIHSLTCYSQSKYLHLAVRGTTKSHRSFFFSAFTHITARTASVNVNMKYKLLIAFVRMARFWQQTYAVLGYNTGKKWNIWVGLTLYANMKHQVAIDLHTSGTGDSAGSWPWRPRKRVIVARVRVGKLARREGRIAWIIMIWLRKEGREEVQGRRRRAAWQSSSERGDDGTACCADCNQLHLKACNEARPSR</sequence>
<proteinExistence type="predicted"/>